<keyword evidence="3" id="KW-1185">Reference proteome</keyword>
<evidence type="ECO:0000313" key="2">
    <source>
        <dbReference type="EMBL" id="CAD6336583.1"/>
    </source>
</evidence>
<feature type="compositionally biased region" description="Basic and acidic residues" evidence="1">
    <location>
        <begin position="428"/>
        <end position="440"/>
    </location>
</feature>
<dbReference type="EMBL" id="CAJGYO010000018">
    <property type="protein sequence ID" value="CAD6336583.1"/>
    <property type="molecule type" value="Genomic_DNA"/>
</dbReference>
<feature type="compositionally biased region" description="Polar residues" evidence="1">
    <location>
        <begin position="632"/>
        <end position="645"/>
    </location>
</feature>
<feature type="region of interest" description="Disordered" evidence="1">
    <location>
        <begin position="339"/>
        <end position="706"/>
    </location>
</feature>
<proteinExistence type="predicted"/>
<feature type="compositionally biased region" description="Low complexity" evidence="1">
    <location>
        <begin position="620"/>
        <end position="631"/>
    </location>
</feature>
<feature type="compositionally biased region" description="Polar residues" evidence="1">
    <location>
        <begin position="697"/>
        <end position="706"/>
    </location>
</feature>
<name>A0A811S6K7_9POAL</name>
<feature type="compositionally biased region" description="Polar residues" evidence="1">
    <location>
        <begin position="441"/>
        <end position="475"/>
    </location>
</feature>
<evidence type="ECO:0000256" key="1">
    <source>
        <dbReference type="SAM" id="MobiDB-lite"/>
    </source>
</evidence>
<feature type="compositionally biased region" description="Basic and acidic residues" evidence="1">
    <location>
        <begin position="392"/>
        <end position="405"/>
    </location>
</feature>
<feature type="compositionally biased region" description="Low complexity" evidence="1">
    <location>
        <begin position="680"/>
        <end position="696"/>
    </location>
</feature>
<dbReference type="PANTHER" id="PTHR47481">
    <property type="match status" value="1"/>
</dbReference>
<feature type="compositionally biased region" description="Basic and acidic residues" evidence="1">
    <location>
        <begin position="499"/>
        <end position="510"/>
    </location>
</feature>
<organism evidence="2 3">
    <name type="scientific">Miscanthus lutarioriparius</name>
    <dbReference type="NCBI Taxonomy" id="422564"/>
    <lineage>
        <taxon>Eukaryota</taxon>
        <taxon>Viridiplantae</taxon>
        <taxon>Streptophyta</taxon>
        <taxon>Embryophyta</taxon>
        <taxon>Tracheophyta</taxon>
        <taxon>Spermatophyta</taxon>
        <taxon>Magnoliopsida</taxon>
        <taxon>Liliopsida</taxon>
        <taxon>Poales</taxon>
        <taxon>Poaceae</taxon>
        <taxon>PACMAD clade</taxon>
        <taxon>Panicoideae</taxon>
        <taxon>Andropogonodae</taxon>
        <taxon>Andropogoneae</taxon>
        <taxon>Saccharinae</taxon>
        <taxon>Miscanthus</taxon>
    </lineage>
</organism>
<dbReference type="AlphaFoldDB" id="A0A811S6K7"/>
<protein>
    <submittedName>
        <fullName evidence="2">Uncharacterized protein</fullName>
    </submittedName>
</protein>
<dbReference type="OrthoDB" id="775386at2759"/>
<feature type="compositionally biased region" description="Low complexity" evidence="1">
    <location>
        <begin position="413"/>
        <end position="423"/>
    </location>
</feature>
<reference evidence="2" key="1">
    <citation type="submission" date="2020-10" db="EMBL/GenBank/DDBJ databases">
        <authorList>
            <person name="Han B."/>
            <person name="Lu T."/>
            <person name="Zhao Q."/>
            <person name="Huang X."/>
            <person name="Zhao Y."/>
        </authorList>
    </citation>
    <scope>NUCLEOTIDE SEQUENCE</scope>
</reference>
<dbReference type="Proteomes" id="UP000604825">
    <property type="component" value="Unassembled WGS sequence"/>
</dbReference>
<gene>
    <name evidence="2" type="ORF">NCGR_LOCUS60681</name>
</gene>
<feature type="compositionally biased region" description="Basic and acidic residues" evidence="1">
    <location>
        <begin position="360"/>
        <end position="379"/>
    </location>
</feature>
<comment type="caution">
    <text evidence="2">The sequence shown here is derived from an EMBL/GenBank/DDBJ whole genome shotgun (WGS) entry which is preliminary data.</text>
</comment>
<sequence length="706" mass="74489">MDDDAQDAIATMAAAIRATLPPPVAPSMVVALATINVKTHILFALELDPPNYSTWRELFLTHVGKFGASSHIDGMLAPAAPDAAELAVDCSIRSVIYSSSSPRVMRLIMETDASAHTVWTKAVNLFLDNKASQAMTLEAKFHALAQGDRPANISRSQRRCDEADAGAGAHIITPHAVPSLSKRWRAAGSPIIKDRWNPPYDAPGGRVLPGHAAVTPRSPAAPHRIASSAGLAVGAIGAARLQLPVRRNQPDGQGFGDVPMLNLLVPHNWIGKWDSESSLFLNSAKHMLIWKLLPMKLQLDVSPGAESIVNCYHVKHSFDKKNEYLDDAEDQLAHSDRSMFQGRKEKAGSYMVGDNSDVTTKPEEGAVDHHSDTFDRNENTGETVFDKYSTNLHEDDKRNTERSEAEEGQVNSADGNTEANNNNNEDETTGHAEEGKHDTESNSAAESKSEVNSTGDDMSQNNHAQEENTGVVSGTSHDEVVQGDESTSTSGSGNGSLPDDAKAEATDDHATGSLPNETGNIPSVHTDNSQNDASENQGDATSTTSDSSEHGTGEAVHIETGLEDESATASSGTGSGDDKGNSSDSTSAEENTETASGDDEKGTEMGTATEASYSKEENSENSSVSTEAENSQGDSSSGVNGSSEETSNKGDGATETSNNGEQVDPKIETSTSTNDEHNESQGAAGSSGSNDSNGNGPEQTGKTESQ</sequence>
<accession>A0A811S6K7</accession>
<dbReference type="PANTHER" id="PTHR47481:SF41">
    <property type="entry name" value="COPIA-LIKE POLYPROTEIN_RETROTRANSPOSON"/>
    <property type="match status" value="1"/>
</dbReference>
<evidence type="ECO:0000313" key="3">
    <source>
        <dbReference type="Proteomes" id="UP000604825"/>
    </source>
</evidence>
<feature type="compositionally biased region" description="Polar residues" evidence="1">
    <location>
        <begin position="513"/>
        <end position="546"/>
    </location>
</feature>